<organism evidence="2 3">
    <name type="scientific">Pandoraea thiooxydans</name>
    <dbReference type="NCBI Taxonomy" id="445709"/>
    <lineage>
        <taxon>Bacteria</taxon>
        <taxon>Pseudomonadati</taxon>
        <taxon>Pseudomonadota</taxon>
        <taxon>Betaproteobacteria</taxon>
        <taxon>Burkholderiales</taxon>
        <taxon>Burkholderiaceae</taxon>
        <taxon>Pandoraea</taxon>
    </lineage>
</organism>
<feature type="chain" id="PRO_5006798179" description="DUF4412 domain-containing protein" evidence="1">
    <location>
        <begin position="24"/>
        <end position="168"/>
    </location>
</feature>
<dbReference type="OrthoDB" id="9026055at2"/>
<evidence type="ECO:0000313" key="2">
    <source>
        <dbReference type="EMBL" id="AKJ70395.2"/>
    </source>
</evidence>
<accession>A0A0G3ETY5</accession>
<protein>
    <recommendedName>
        <fullName evidence="4">DUF4412 domain-containing protein</fullName>
    </recommendedName>
</protein>
<dbReference type="KEGG" id="ptx:ABW99_05675"/>
<evidence type="ECO:0008006" key="4">
    <source>
        <dbReference type="Google" id="ProtNLM"/>
    </source>
</evidence>
<proteinExistence type="predicted"/>
<reference evidence="3" key="1">
    <citation type="submission" date="2015-06" db="EMBL/GenBank/DDBJ databases">
        <authorList>
            <person name="Lim Y.L."/>
            <person name="Ee R."/>
            <person name="Yong D."/>
            <person name="How K.Y."/>
            <person name="Yin W.F."/>
            <person name="Chan K.G."/>
        </authorList>
    </citation>
    <scope>NUCLEOTIDE SEQUENCE [LARGE SCALE GENOMIC DNA]</scope>
    <source>
        <strain evidence="3">DSM 25325</strain>
    </source>
</reference>
<keyword evidence="1" id="KW-0732">Signal</keyword>
<feature type="signal peptide" evidence="1">
    <location>
        <begin position="1"/>
        <end position="23"/>
    </location>
</feature>
<dbReference type="AlphaFoldDB" id="A0A0G3ETY5"/>
<sequence>MKMHLRTAIFAGAFALAPVLALAAQPGAAQPAAAQPLMVRFDGHLVPAQGSTHIVQTAAGPARVSTWHWQSPNGRASFVVQTSTGGAPPAWALQQMQAMQAQFGVMQAQMRQLEQAALIQPFTLPGPLSVVFAPGWVFNGMPDVVTVVAPSHGKPATTLPHASTLKKV</sequence>
<dbReference type="Proteomes" id="UP000036700">
    <property type="component" value="Chromosome"/>
</dbReference>
<dbReference type="EMBL" id="CP011568">
    <property type="protein sequence ID" value="AKJ70395.2"/>
    <property type="molecule type" value="Genomic_DNA"/>
</dbReference>
<gene>
    <name evidence="2" type="ORF">ABW99_05675</name>
</gene>
<keyword evidence="3" id="KW-1185">Reference proteome</keyword>
<name>A0A0G3ETY5_9BURK</name>
<evidence type="ECO:0000313" key="3">
    <source>
        <dbReference type="Proteomes" id="UP000036700"/>
    </source>
</evidence>
<evidence type="ECO:0000256" key="1">
    <source>
        <dbReference type="SAM" id="SignalP"/>
    </source>
</evidence>
<dbReference type="RefSeq" id="WP_047216368.1">
    <property type="nucleotide sequence ID" value="NZ_CP014839.1"/>
</dbReference>